<organism evidence="1 2">
    <name type="scientific">Tilletia horrida</name>
    <dbReference type="NCBI Taxonomy" id="155126"/>
    <lineage>
        <taxon>Eukaryota</taxon>
        <taxon>Fungi</taxon>
        <taxon>Dikarya</taxon>
        <taxon>Basidiomycota</taxon>
        <taxon>Ustilaginomycotina</taxon>
        <taxon>Exobasidiomycetes</taxon>
        <taxon>Tilletiales</taxon>
        <taxon>Tilletiaceae</taxon>
        <taxon>Tilletia</taxon>
    </lineage>
</organism>
<gene>
    <name evidence="1" type="ORF">OC846_006844</name>
</gene>
<accession>A0AAN6GMW1</accession>
<reference evidence="1" key="1">
    <citation type="journal article" date="2023" name="PhytoFront">
        <title>Draft Genome Resources of Seven Strains of Tilletia horrida, Causal Agent of Kernel Smut of Rice.</title>
        <authorList>
            <person name="Khanal S."/>
            <person name="Antony Babu S."/>
            <person name="Zhou X.G."/>
        </authorList>
    </citation>
    <scope>NUCLEOTIDE SEQUENCE</scope>
    <source>
        <strain evidence="1">TX6</strain>
    </source>
</reference>
<protein>
    <submittedName>
        <fullName evidence="1">Uncharacterized protein</fullName>
    </submittedName>
</protein>
<name>A0AAN6GMW1_9BASI</name>
<comment type="caution">
    <text evidence="1">The sequence shown here is derived from an EMBL/GenBank/DDBJ whole genome shotgun (WGS) entry which is preliminary data.</text>
</comment>
<dbReference type="Proteomes" id="UP001176517">
    <property type="component" value="Unassembled WGS sequence"/>
</dbReference>
<evidence type="ECO:0000313" key="1">
    <source>
        <dbReference type="EMBL" id="KAK0542095.1"/>
    </source>
</evidence>
<evidence type="ECO:0000313" key="2">
    <source>
        <dbReference type="Proteomes" id="UP001176517"/>
    </source>
</evidence>
<sequence>MALAQHLKDHPEKAALVKRLHIDPVARTQERDAADCDAYTAILQQCSNTVEELAIAVNCSNADKRTFDESDSENQALQRIAKARMPQLKHLMLKSNDLGHLDWIAWDQLNSLEEVTVLTEYLFHPDAEFFDFEDDTEDPEDNRVLEVLLRLPSTVQKLTFAFVYTFEWFNLAYGMRNETSDQHEMTQFVDALAFTLEKARNHGKIDHLDDIRLIWTHDPDDGDRCECCLLNNRSKTYPLPQLRRCTPLEERCAERLAAEVSTSDQEQSKGMGTSNVASGSKPRLNLFEVWVPPGHRMHCREEDYEDAPCNLQFETICCLETLWRSLLYGRSDLGSVERLDEEIEQTRRCICSY</sequence>
<proteinExistence type="predicted"/>
<dbReference type="EMBL" id="JAPDMZ010000626">
    <property type="protein sequence ID" value="KAK0542095.1"/>
    <property type="molecule type" value="Genomic_DNA"/>
</dbReference>
<keyword evidence="2" id="KW-1185">Reference proteome</keyword>
<dbReference type="AlphaFoldDB" id="A0AAN6GMW1"/>